<organism evidence="3 4">
    <name type="scientific">Vanilla planifolia</name>
    <name type="common">Vanilla</name>
    <dbReference type="NCBI Taxonomy" id="51239"/>
    <lineage>
        <taxon>Eukaryota</taxon>
        <taxon>Viridiplantae</taxon>
        <taxon>Streptophyta</taxon>
        <taxon>Embryophyta</taxon>
        <taxon>Tracheophyta</taxon>
        <taxon>Spermatophyta</taxon>
        <taxon>Magnoliopsida</taxon>
        <taxon>Liliopsida</taxon>
        <taxon>Asparagales</taxon>
        <taxon>Orchidaceae</taxon>
        <taxon>Vanilloideae</taxon>
        <taxon>Vanilleae</taxon>
        <taxon>Vanilla</taxon>
    </lineage>
</organism>
<evidence type="ECO:0000313" key="4">
    <source>
        <dbReference type="Proteomes" id="UP000639772"/>
    </source>
</evidence>
<feature type="compositionally biased region" description="Basic residues" evidence="1">
    <location>
        <begin position="170"/>
        <end position="184"/>
    </location>
</feature>
<dbReference type="PANTHER" id="PTHR35278:SF4">
    <property type="entry name" value="TRANSMEMBRANE PROTEIN"/>
    <property type="match status" value="1"/>
</dbReference>
<sequence>MGTALSKAVNGVGSALGNAFTAPIKTIFGRSCEGICAGTWDIICFIEHLCISSLLRLFMVSVLAYTILLFFYLLFKVGIIQCLGRGFCKMACAACEAYWTAMEEIVCFLWHKLKNTKRVYRHRFKNMEGELGSSDDDYSSSDSYESIRFAKRRRSVRERRRDHLKQSLYPRRHGSERRKHRCGSHGHLRFKSREVSVHVKGSGRRRTSGQIQLRSRERYIGPNLLFKRRGRF</sequence>
<keyword evidence="2" id="KW-0472">Membrane</keyword>
<name>A0A835V6X7_VANPL</name>
<evidence type="ECO:0000313" key="3">
    <source>
        <dbReference type="EMBL" id="KAG0487687.1"/>
    </source>
</evidence>
<reference evidence="3 4" key="1">
    <citation type="journal article" date="2020" name="Nat. Food">
        <title>A phased Vanilla planifolia genome enables genetic improvement of flavour and production.</title>
        <authorList>
            <person name="Hasing T."/>
            <person name="Tang H."/>
            <person name="Brym M."/>
            <person name="Khazi F."/>
            <person name="Huang T."/>
            <person name="Chambers A.H."/>
        </authorList>
    </citation>
    <scope>NUCLEOTIDE SEQUENCE [LARGE SCALE GENOMIC DNA]</scope>
    <source>
        <tissue evidence="3">Leaf</tissue>
    </source>
</reference>
<proteinExistence type="predicted"/>
<gene>
    <name evidence="3" type="ORF">HPP92_009782</name>
</gene>
<feature type="region of interest" description="Disordered" evidence="1">
    <location>
        <begin position="157"/>
        <end position="184"/>
    </location>
</feature>
<evidence type="ECO:0000256" key="2">
    <source>
        <dbReference type="SAM" id="Phobius"/>
    </source>
</evidence>
<keyword evidence="2" id="KW-1133">Transmembrane helix</keyword>
<dbReference type="EMBL" id="JADCNM010000004">
    <property type="protein sequence ID" value="KAG0487687.1"/>
    <property type="molecule type" value="Genomic_DNA"/>
</dbReference>
<dbReference type="Proteomes" id="UP000639772">
    <property type="component" value="Unassembled WGS sequence"/>
</dbReference>
<dbReference type="PANTHER" id="PTHR35278">
    <property type="entry name" value="TRANSMEMBRANE PROTEIN-RELATED"/>
    <property type="match status" value="1"/>
</dbReference>
<comment type="caution">
    <text evidence="3">The sequence shown here is derived from an EMBL/GenBank/DDBJ whole genome shotgun (WGS) entry which is preliminary data.</text>
</comment>
<protein>
    <submittedName>
        <fullName evidence="3">Uncharacterized protein</fullName>
    </submittedName>
</protein>
<keyword evidence="2" id="KW-0812">Transmembrane</keyword>
<dbReference type="AlphaFoldDB" id="A0A835V6X7"/>
<dbReference type="OrthoDB" id="1916120at2759"/>
<accession>A0A835V6X7</accession>
<feature type="transmembrane region" description="Helical" evidence="2">
    <location>
        <begin position="54"/>
        <end position="75"/>
    </location>
</feature>
<evidence type="ECO:0000256" key="1">
    <source>
        <dbReference type="SAM" id="MobiDB-lite"/>
    </source>
</evidence>